<feature type="transmembrane region" description="Helical" evidence="1">
    <location>
        <begin position="68"/>
        <end position="91"/>
    </location>
</feature>
<evidence type="ECO:0000256" key="1">
    <source>
        <dbReference type="SAM" id="Phobius"/>
    </source>
</evidence>
<keyword evidence="1" id="KW-1133">Transmembrane helix</keyword>
<name>A0A8D9AD12_9HEMI</name>
<protein>
    <submittedName>
        <fullName evidence="2">Uncharacterized protein</fullName>
    </submittedName>
</protein>
<accession>A0A8D9AD12</accession>
<organism evidence="2">
    <name type="scientific">Cacopsylla melanoneura</name>
    <dbReference type="NCBI Taxonomy" id="428564"/>
    <lineage>
        <taxon>Eukaryota</taxon>
        <taxon>Metazoa</taxon>
        <taxon>Ecdysozoa</taxon>
        <taxon>Arthropoda</taxon>
        <taxon>Hexapoda</taxon>
        <taxon>Insecta</taxon>
        <taxon>Pterygota</taxon>
        <taxon>Neoptera</taxon>
        <taxon>Paraneoptera</taxon>
        <taxon>Hemiptera</taxon>
        <taxon>Sternorrhyncha</taxon>
        <taxon>Psylloidea</taxon>
        <taxon>Psyllidae</taxon>
        <taxon>Psyllinae</taxon>
        <taxon>Cacopsylla</taxon>
    </lineage>
</organism>
<keyword evidence="1" id="KW-0812">Transmembrane</keyword>
<evidence type="ECO:0000313" key="2">
    <source>
        <dbReference type="EMBL" id="CAG6762880.1"/>
    </source>
</evidence>
<dbReference type="AlphaFoldDB" id="A0A8D9AD12"/>
<sequence>MLKNNLKQWQTIQLTNQDKIKSYGTNKSKTGFLENQFNSIRWDYTGTYLFSNRIIKISDKNKYFSNTYFNTLAGTGVGITLFAILVFSHLAKSVNPALARFVYMYHGIKNRYRYLLLEKLVLKHNEKFS</sequence>
<dbReference type="EMBL" id="HBUF01562143">
    <property type="protein sequence ID" value="CAG6762880.1"/>
    <property type="molecule type" value="Transcribed_RNA"/>
</dbReference>
<keyword evidence="1" id="KW-0472">Membrane</keyword>
<proteinExistence type="predicted"/>
<reference evidence="2" key="1">
    <citation type="submission" date="2021-05" db="EMBL/GenBank/DDBJ databases">
        <authorList>
            <person name="Alioto T."/>
            <person name="Alioto T."/>
            <person name="Gomez Garrido J."/>
        </authorList>
    </citation>
    <scope>NUCLEOTIDE SEQUENCE</scope>
</reference>